<dbReference type="Pfam" id="PF05982">
    <property type="entry name" value="Sbt_1"/>
    <property type="match status" value="1"/>
</dbReference>
<keyword evidence="1" id="KW-0472">Membrane</keyword>
<feature type="transmembrane region" description="Helical" evidence="1">
    <location>
        <begin position="274"/>
        <end position="297"/>
    </location>
</feature>
<dbReference type="Proteomes" id="UP000324176">
    <property type="component" value="Unassembled WGS sequence"/>
</dbReference>
<dbReference type="Proteomes" id="UP000034156">
    <property type="component" value="Chromosome"/>
</dbReference>
<reference evidence="3 5" key="3">
    <citation type="submission" date="2019-07" db="EMBL/GenBank/DDBJ databases">
        <title>Active sludge and wastewater microbial communities from Klosterneuburg, Austria.</title>
        <authorList>
            <person name="Wagner M."/>
        </authorList>
    </citation>
    <scope>NUCLEOTIDE SEQUENCE [LARGE SCALE GENOMIC DNA]</scope>
    <source>
        <strain evidence="3 5">Nm2</strain>
    </source>
</reference>
<feature type="transmembrane region" description="Helical" evidence="1">
    <location>
        <begin position="95"/>
        <end position="119"/>
    </location>
</feature>
<keyword evidence="4" id="KW-1185">Reference proteome</keyword>
<proteinExistence type="predicted"/>
<feature type="transmembrane region" description="Helical" evidence="1">
    <location>
        <begin position="245"/>
        <end position="268"/>
    </location>
</feature>
<gene>
    <name evidence="2" type="ORF">AAW31_13380</name>
    <name evidence="3" type="ORF">BCL69_100431</name>
</gene>
<feature type="transmembrane region" description="Helical" evidence="1">
    <location>
        <begin position="215"/>
        <end position="233"/>
    </location>
</feature>
<evidence type="ECO:0000313" key="2">
    <source>
        <dbReference type="EMBL" id="AKH38560.1"/>
    </source>
</evidence>
<name>A0A0F7KDF5_9PROT</name>
<organism evidence="2 4">
    <name type="scientific">Nitrosomonas communis</name>
    <dbReference type="NCBI Taxonomy" id="44574"/>
    <lineage>
        <taxon>Bacteria</taxon>
        <taxon>Pseudomonadati</taxon>
        <taxon>Pseudomonadota</taxon>
        <taxon>Betaproteobacteria</taxon>
        <taxon>Nitrosomonadales</taxon>
        <taxon>Nitrosomonadaceae</taxon>
        <taxon>Nitrosomonas</taxon>
    </lineage>
</organism>
<evidence type="ECO:0000313" key="5">
    <source>
        <dbReference type="Proteomes" id="UP000324176"/>
    </source>
</evidence>
<dbReference type="EMBL" id="VNHT01000004">
    <property type="protein sequence ID" value="TYP93030.1"/>
    <property type="molecule type" value="Genomic_DNA"/>
</dbReference>
<sequence>MSISSILVPAVLFFALGMFACIIKSDLKFPPDMHKMIVIYLLVGIGLHGGKALSEASMSSAIPAVMAALLLGFGLPIVAYLIMRFLGRIDPMNSAAIAAHYGSVSAGTYMTAVAFLNGISVDYEAYPVIMLAIMESPAIIIGLILAGYSRRILAAQQSSIGGPAVAAVEGDGHQKGMLKHLVIESFTNGSILLLFGSMAIGSIINETNMHKIEPFFDTIFMGALCLFLLDMGMEAGKRIYEFKDVGIFLVIFGVIMPIIGATAGILIGHFWLQYSIGGVTLVTVLAASCSYIAVPPAMRLAVPEANPSFYLTLSLGLTFPFNVLVGIPIYYGAAQWLAYNY</sequence>
<accession>A0A0F7KDF5</accession>
<evidence type="ECO:0000313" key="4">
    <source>
        <dbReference type="Proteomes" id="UP000034156"/>
    </source>
</evidence>
<feature type="transmembrane region" description="Helical" evidence="1">
    <location>
        <begin position="6"/>
        <end position="25"/>
    </location>
</feature>
<dbReference type="RefSeq" id="WP_046850598.1">
    <property type="nucleotide sequence ID" value="NZ_CP011451.1"/>
</dbReference>
<dbReference type="PANTHER" id="PTHR40400">
    <property type="entry name" value="SLR1512 PROTEIN"/>
    <property type="match status" value="1"/>
</dbReference>
<dbReference type="EMBL" id="CP011451">
    <property type="protein sequence ID" value="AKH38560.1"/>
    <property type="molecule type" value="Genomic_DNA"/>
</dbReference>
<evidence type="ECO:0000313" key="3">
    <source>
        <dbReference type="EMBL" id="TYP93030.1"/>
    </source>
</evidence>
<keyword evidence="1" id="KW-1133">Transmembrane helix</keyword>
<keyword evidence="1" id="KW-0812">Transmembrane</keyword>
<feature type="transmembrane region" description="Helical" evidence="1">
    <location>
        <begin position="37"/>
        <end position="54"/>
    </location>
</feature>
<evidence type="ECO:0000256" key="1">
    <source>
        <dbReference type="SAM" id="Phobius"/>
    </source>
</evidence>
<dbReference type="InterPro" id="IPR010293">
    <property type="entry name" value="Sbt_1"/>
</dbReference>
<dbReference type="KEGG" id="nco:AAW31_13380"/>
<feature type="transmembrane region" description="Helical" evidence="1">
    <location>
        <begin position="309"/>
        <end position="331"/>
    </location>
</feature>
<protein>
    <submittedName>
        <fullName evidence="2">Sodium-dependent bicarbonate transporter</fullName>
    </submittedName>
</protein>
<feature type="transmembrane region" description="Helical" evidence="1">
    <location>
        <begin position="181"/>
        <end position="203"/>
    </location>
</feature>
<feature type="transmembrane region" description="Helical" evidence="1">
    <location>
        <begin position="60"/>
        <end position="83"/>
    </location>
</feature>
<reference evidence="4" key="1">
    <citation type="submission" date="2015-05" db="EMBL/GenBank/DDBJ databases">
        <title>Draft genome of Nitrosomonas communis strain Nm2.</title>
        <authorList>
            <person name="Kozlowski J.A."/>
            <person name="Kits K.D."/>
            <person name="Stein L.Y."/>
        </authorList>
    </citation>
    <scope>NUCLEOTIDE SEQUENCE [LARGE SCALE GENOMIC DNA]</scope>
    <source>
        <strain evidence="4">Nm2</strain>
    </source>
</reference>
<reference evidence="2 4" key="2">
    <citation type="journal article" date="2016" name="Genome Announc.">
        <title>Genome Sequence of Nitrosomonas communis Strain Nm2, a Mesophilic Ammonia-Oxidizing Bacterium Isolated from Mediterranean Soil.</title>
        <authorList>
            <person name="Kozlowski J.A."/>
            <person name="Kits K.D."/>
            <person name="Stein L.Y."/>
        </authorList>
    </citation>
    <scope>NUCLEOTIDE SEQUENCE [LARGE SCALE GENOMIC DNA]</scope>
    <source>
        <strain evidence="2 4">Nm2</strain>
    </source>
</reference>
<dbReference type="OrthoDB" id="345121at2"/>
<dbReference type="AlphaFoldDB" id="A0A0F7KDF5"/>
<feature type="transmembrane region" description="Helical" evidence="1">
    <location>
        <begin position="125"/>
        <end position="148"/>
    </location>
</feature>
<dbReference type="PATRIC" id="fig|44574.3.peg.3259"/>
<dbReference type="PANTHER" id="PTHR40400:SF1">
    <property type="entry name" value="SLR1512 PROTEIN"/>
    <property type="match status" value="1"/>
</dbReference>